<evidence type="ECO:0000256" key="5">
    <source>
        <dbReference type="SAM" id="SignalP"/>
    </source>
</evidence>
<gene>
    <name evidence="7" type="ORF">EV702DRAFT_1148072</name>
</gene>
<evidence type="ECO:0000256" key="3">
    <source>
        <dbReference type="PIRSR" id="PIRSR601461-1"/>
    </source>
</evidence>
<evidence type="ECO:0000256" key="2">
    <source>
        <dbReference type="ARBA" id="ARBA00022750"/>
    </source>
</evidence>
<dbReference type="PANTHER" id="PTHR47966:SF51">
    <property type="entry name" value="BETA-SITE APP-CLEAVING ENZYME, ISOFORM A-RELATED"/>
    <property type="match status" value="1"/>
</dbReference>
<accession>A0A9P7CVY9</accession>
<dbReference type="InterPro" id="IPR001969">
    <property type="entry name" value="Aspartic_peptidase_AS"/>
</dbReference>
<keyword evidence="2 4" id="KW-0064">Aspartyl protease</keyword>
<dbReference type="EMBL" id="JABBWD010000090">
    <property type="protein sequence ID" value="KAG1767037.1"/>
    <property type="molecule type" value="Genomic_DNA"/>
</dbReference>
<keyword evidence="8" id="KW-1185">Reference proteome</keyword>
<dbReference type="GO" id="GO:0004190">
    <property type="term" value="F:aspartic-type endopeptidase activity"/>
    <property type="evidence" value="ECO:0007669"/>
    <property type="project" value="UniProtKB-KW"/>
</dbReference>
<protein>
    <submittedName>
        <fullName evidence="7">Acid protease</fullName>
    </submittedName>
</protein>
<name>A0A9P7CVY9_9AGAM</name>
<proteinExistence type="inferred from homology"/>
<feature type="domain" description="Peptidase A1" evidence="6">
    <location>
        <begin position="154"/>
        <end position="462"/>
    </location>
</feature>
<dbReference type="InterPro" id="IPR033121">
    <property type="entry name" value="PEPTIDASE_A1"/>
</dbReference>
<keyword evidence="5" id="KW-0732">Signal</keyword>
<comment type="similarity">
    <text evidence="1 4">Belongs to the peptidase A1 family.</text>
</comment>
<evidence type="ECO:0000313" key="7">
    <source>
        <dbReference type="EMBL" id="KAG1767037.1"/>
    </source>
</evidence>
<dbReference type="InterPro" id="IPR034164">
    <property type="entry name" value="Pepsin-like_dom"/>
</dbReference>
<feature type="signal peptide" evidence="5">
    <location>
        <begin position="1"/>
        <end position="18"/>
    </location>
</feature>
<dbReference type="AlphaFoldDB" id="A0A9P7CVY9"/>
<organism evidence="7 8">
    <name type="scientific">Suillus placidus</name>
    <dbReference type="NCBI Taxonomy" id="48579"/>
    <lineage>
        <taxon>Eukaryota</taxon>
        <taxon>Fungi</taxon>
        <taxon>Dikarya</taxon>
        <taxon>Basidiomycota</taxon>
        <taxon>Agaricomycotina</taxon>
        <taxon>Agaricomycetes</taxon>
        <taxon>Agaricomycetidae</taxon>
        <taxon>Boletales</taxon>
        <taxon>Suillineae</taxon>
        <taxon>Suillaceae</taxon>
        <taxon>Suillus</taxon>
    </lineage>
</organism>
<dbReference type="PANTHER" id="PTHR47966">
    <property type="entry name" value="BETA-SITE APP-CLEAVING ENZYME, ISOFORM A-RELATED"/>
    <property type="match status" value="1"/>
</dbReference>
<keyword evidence="4" id="KW-0378">Hydrolase</keyword>
<comment type="caution">
    <text evidence="7">The sequence shown here is derived from an EMBL/GenBank/DDBJ whole genome shotgun (WGS) entry which is preliminary data.</text>
</comment>
<dbReference type="OrthoDB" id="2747330at2759"/>
<evidence type="ECO:0000256" key="4">
    <source>
        <dbReference type="RuleBase" id="RU000454"/>
    </source>
</evidence>
<dbReference type="SUPFAM" id="SSF50630">
    <property type="entry name" value="Acid proteases"/>
    <property type="match status" value="1"/>
</dbReference>
<dbReference type="GO" id="GO:0006508">
    <property type="term" value="P:proteolysis"/>
    <property type="evidence" value="ECO:0007669"/>
    <property type="project" value="UniProtKB-KW"/>
</dbReference>
<feature type="chain" id="PRO_5040195747" evidence="5">
    <location>
        <begin position="19"/>
        <end position="469"/>
    </location>
</feature>
<evidence type="ECO:0000259" key="6">
    <source>
        <dbReference type="PROSITE" id="PS51767"/>
    </source>
</evidence>
<dbReference type="PRINTS" id="PR00792">
    <property type="entry name" value="PEPSIN"/>
</dbReference>
<sequence>MLPCLPLSFLFLTAGVLGSPMYDMVLYPPMYVRDPFAMFNHTQDLVTSTVIPVFDVQPVMVEMEALHIKYQNALNFLTGKNLVALPDALSDPGLDALSDAAFTDTTNDLSGFTLFGSTTVSQPSNLSFSAMNAAAQSATDPLTDEIQRTINIPFNGPLEFGKKSQQLSVAFDTCSADLWIPVGCGDCVNPQYNAAASSTYRNTGNAFNVNHEGFSYAEGTLVYDTISMGGLKVNSQYFGAVTDVSSNFNDNPISGCLGLGFSSIAMSGKPTFFENLIMQEKVEAPFFSVHLTRGKASGSKITLGGYDMSKAVGPLTWVSVISKTYWTVHFDGAVVEGNYVSGNVDAVIDTGSSFIYVSQTLAYSIYANILGAGPAANYSSGFFSFPCDSNPTISFSLGGHDFGLSIQDFKLGQDGYGSENCIGGIIGLDDAFMEGIVIIGNEFMKSWYSVFDYSHGARVGFAPSINNAQ</sequence>
<dbReference type="Proteomes" id="UP000714275">
    <property type="component" value="Unassembled WGS sequence"/>
</dbReference>
<keyword evidence="4 7" id="KW-0645">Protease</keyword>
<feature type="active site" evidence="3">
    <location>
        <position position="172"/>
    </location>
</feature>
<dbReference type="Pfam" id="PF00026">
    <property type="entry name" value="Asp"/>
    <property type="match status" value="1"/>
</dbReference>
<dbReference type="InterPro" id="IPR021109">
    <property type="entry name" value="Peptidase_aspartic_dom_sf"/>
</dbReference>
<reference evidence="7" key="1">
    <citation type="journal article" date="2020" name="New Phytol.">
        <title>Comparative genomics reveals dynamic genome evolution in host specialist ectomycorrhizal fungi.</title>
        <authorList>
            <person name="Lofgren L.A."/>
            <person name="Nguyen N.H."/>
            <person name="Vilgalys R."/>
            <person name="Ruytinx J."/>
            <person name="Liao H.L."/>
            <person name="Branco S."/>
            <person name="Kuo A."/>
            <person name="LaButti K."/>
            <person name="Lipzen A."/>
            <person name="Andreopoulos W."/>
            <person name="Pangilinan J."/>
            <person name="Riley R."/>
            <person name="Hundley H."/>
            <person name="Na H."/>
            <person name="Barry K."/>
            <person name="Grigoriev I.V."/>
            <person name="Stajich J.E."/>
            <person name="Kennedy P.G."/>
        </authorList>
    </citation>
    <scope>NUCLEOTIDE SEQUENCE</scope>
    <source>
        <strain evidence="7">DOB743</strain>
    </source>
</reference>
<dbReference type="Gene3D" id="2.40.70.10">
    <property type="entry name" value="Acid Proteases"/>
    <property type="match status" value="2"/>
</dbReference>
<dbReference type="PROSITE" id="PS00141">
    <property type="entry name" value="ASP_PROTEASE"/>
    <property type="match status" value="1"/>
</dbReference>
<evidence type="ECO:0000313" key="8">
    <source>
        <dbReference type="Proteomes" id="UP000714275"/>
    </source>
</evidence>
<evidence type="ECO:0000256" key="1">
    <source>
        <dbReference type="ARBA" id="ARBA00007447"/>
    </source>
</evidence>
<dbReference type="InterPro" id="IPR001461">
    <property type="entry name" value="Aspartic_peptidase_A1"/>
</dbReference>
<dbReference type="PROSITE" id="PS51767">
    <property type="entry name" value="PEPTIDASE_A1"/>
    <property type="match status" value="1"/>
</dbReference>
<feature type="active site" evidence="3">
    <location>
        <position position="349"/>
    </location>
</feature>
<dbReference type="CDD" id="cd05471">
    <property type="entry name" value="pepsin_like"/>
    <property type="match status" value="1"/>
</dbReference>